<protein>
    <submittedName>
        <fullName evidence="1">Uncharacterized protein</fullName>
    </submittedName>
</protein>
<evidence type="ECO:0000313" key="2">
    <source>
        <dbReference type="Proteomes" id="UP000299102"/>
    </source>
</evidence>
<proteinExistence type="predicted"/>
<reference evidence="1 2" key="1">
    <citation type="journal article" date="2019" name="Commun. Biol.">
        <title>The bagworm genome reveals a unique fibroin gene that provides high tensile strength.</title>
        <authorList>
            <person name="Kono N."/>
            <person name="Nakamura H."/>
            <person name="Ohtoshi R."/>
            <person name="Tomita M."/>
            <person name="Numata K."/>
            <person name="Arakawa K."/>
        </authorList>
    </citation>
    <scope>NUCLEOTIDE SEQUENCE [LARGE SCALE GENOMIC DNA]</scope>
</reference>
<sequence length="142" mass="15677">MRRGRAGGRRLRAGLHPPLTLVPLQYRTIAVHECALPARLFPNDSYNVSLRGGTMLVTRSPESARYLMGRGPRGAGAGQQTVRPIFGEVGTVSQCTPYTGRKSSVRERRRRGKKFVRRCVRKCSVVSRPPHSAAPACCTYVN</sequence>
<dbReference type="Proteomes" id="UP000299102">
    <property type="component" value="Unassembled WGS sequence"/>
</dbReference>
<dbReference type="EMBL" id="BGZK01000726">
    <property type="protein sequence ID" value="GBP58071.1"/>
    <property type="molecule type" value="Genomic_DNA"/>
</dbReference>
<name>A0A4C1X2X9_EUMVA</name>
<comment type="caution">
    <text evidence="1">The sequence shown here is derived from an EMBL/GenBank/DDBJ whole genome shotgun (WGS) entry which is preliminary data.</text>
</comment>
<dbReference type="AlphaFoldDB" id="A0A4C1X2X9"/>
<gene>
    <name evidence="1" type="ORF">EVAR_39788_1</name>
</gene>
<accession>A0A4C1X2X9</accession>
<evidence type="ECO:0000313" key="1">
    <source>
        <dbReference type="EMBL" id="GBP58071.1"/>
    </source>
</evidence>
<keyword evidence="2" id="KW-1185">Reference proteome</keyword>
<organism evidence="1 2">
    <name type="scientific">Eumeta variegata</name>
    <name type="common">Bagworm moth</name>
    <name type="synonym">Eumeta japonica</name>
    <dbReference type="NCBI Taxonomy" id="151549"/>
    <lineage>
        <taxon>Eukaryota</taxon>
        <taxon>Metazoa</taxon>
        <taxon>Ecdysozoa</taxon>
        <taxon>Arthropoda</taxon>
        <taxon>Hexapoda</taxon>
        <taxon>Insecta</taxon>
        <taxon>Pterygota</taxon>
        <taxon>Neoptera</taxon>
        <taxon>Endopterygota</taxon>
        <taxon>Lepidoptera</taxon>
        <taxon>Glossata</taxon>
        <taxon>Ditrysia</taxon>
        <taxon>Tineoidea</taxon>
        <taxon>Psychidae</taxon>
        <taxon>Oiketicinae</taxon>
        <taxon>Eumeta</taxon>
    </lineage>
</organism>